<evidence type="ECO:0000313" key="2">
    <source>
        <dbReference type="Proteomes" id="UP001165064"/>
    </source>
</evidence>
<organism evidence="1 2">
    <name type="scientific">Ambrosiozyma monospora</name>
    <name type="common">Yeast</name>
    <name type="synonym">Endomycopsis monosporus</name>
    <dbReference type="NCBI Taxonomy" id="43982"/>
    <lineage>
        <taxon>Eukaryota</taxon>
        <taxon>Fungi</taxon>
        <taxon>Dikarya</taxon>
        <taxon>Ascomycota</taxon>
        <taxon>Saccharomycotina</taxon>
        <taxon>Pichiomycetes</taxon>
        <taxon>Pichiales</taxon>
        <taxon>Pichiaceae</taxon>
        <taxon>Ambrosiozyma</taxon>
    </lineage>
</organism>
<name>A0ACB5SW55_AMBMO</name>
<dbReference type="Proteomes" id="UP001165064">
    <property type="component" value="Unassembled WGS sequence"/>
</dbReference>
<accession>A0ACB5SW55</accession>
<sequence>MDDQASETTVHTSNSTLGKRPNLESEPSLHSSYYEQFDVVSSSDGLPMNSPIPPASEDDTETPVNIVFQSTSGATTTGNGEGNAIGNGTPNDNTNGRNSEDKGNDDDEDEDDDTDPLQIQSLILNYDYLQYKIQDLTNGLSEQITNSILHFQHDSEKQLSDVDLEKYRVVLNKSKELGLELEKFEQFAFITRDFITRLKELEQRLTSYNKSQR</sequence>
<proteinExistence type="predicted"/>
<protein>
    <submittedName>
        <fullName evidence="1">Unnamed protein product</fullName>
    </submittedName>
</protein>
<reference evidence="1" key="1">
    <citation type="submission" date="2023-04" db="EMBL/GenBank/DDBJ databases">
        <title>Ambrosiozyma monospora NBRC 10751.</title>
        <authorList>
            <person name="Ichikawa N."/>
            <person name="Sato H."/>
            <person name="Tonouchi N."/>
        </authorList>
    </citation>
    <scope>NUCLEOTIDE SEQUENCE</scope>
    <source>
        <strain evidence="1">NBRC 10751</strain>
    </source>
</reference>
<dbReference type="EMBL" id="BSXS01001020">
    <property type="protein sequence ID" value="GME74790.1"/>
    <property type="molecule type" value="Genomic_DNA"/>
</dbReference>
<comment type="caution">
    <text evidence="1">The sequence shown here is derived from an EMBL/GenBank/DDBJ whole genome shotgun (WGS) entry which is preliminary data.</text>
</comment>
<keyword evidence="2" id="KW-1185">Reference proteome</keyword>
<evidence type="ECO:0000313" key="1">
    <source>
        <dbReference type="EMBL" id="GME74790.1"/>
    </source>
</evidence>
<gene>
    <name evidence="1" type="ORF">Amon02_000189400</name>
</gene>